<sequence length="440" mass="49250">MRRPRLSRVLGSFRRIVARVARGPRGRWRTPKVTPVPADTRRGIPQLPLDVLESVLGYLWNDHRTLAACALTCRAFLPVVRHHVFNTVRLTHAAGYSEYCRFQKLLQDSPHVALSVRTLHIALTPALGGATLPAALPRLHEVESLALSFGGGMFEMDEATREKLPTYFRLVKHLRIENVRFDGTDLLRILCACPELRGLSLVGVRWRRSSLLPAFSPDLAAIVPLRQVELDELTLRSPPPQVLAWLVKGPFRLALRNLELLWDGGSDAKYVPDLFRSSGQYLQHLSLAFPGWFSFRNSVDLSSNTRMRTLHLSHIRIDGSQPRLLYIPDPVPLKTYEWVPAALARLASPLLTQIHFSVELVKGGDLGVLDWDAIDAHLARLARGAGGLVTTFHVGNADHAGMRCSAVDAVMYRLPRLRMAEGRVGVVYTHGPKVEECWFP</sequence>
<dbReference type="EMBL" id="KE504126">
    <property type="protein sequence ID" value="EPT04496.1"/>
    <property type="molecule type" value="Genomic_DNA"/>
</dbReference>
<organism evidence="1 2">
    <name type="scientific">Fomitopsis schrenkii</name>
    <name type="common">Brown rot fungus</name>
    <dbReference type="NCBI Taxonomy" id="2126942"/>
    <lineage>
        <taxon>Eukaryota</taxon>
        <taxon>Fungi</taxon>
        <taxon>Dikarya</taxon>
        <taxon>Basidiomycota</taxon>
        <taxon>Agaricomycotina</taxon>
        <taxon>Agaricomycetes</taxon>
        <taxon>Polyporales</taxon>
        <taxon>Fomitopsis</taxon>
    </lineage>
</organism>
<dbReference type="STRING" id="743788.S8FTF3"/>
<dbReference type="HOGENOM" id="CLU_036316_4_1_1"/>
<name>S8FTF3_FOMSC</name>
<reference evidence="1 2" key="1">
    <citation type="journal article" date="2012" name="Science">
        <title>The Paleozoic origin of enzymatic lignin decomposition reconstructed from 31 fungal genomes.</title>
        <authorList>
            <person name="Floudas D."/>
            <person name="Binder M."/>
            <person name="Riley R."/>
            <person name="Barry K."/>
            <person name="Blanchette R.A."/>
            <person name="Henrissat B."/>
            <person name="Martinez A.T."/>
            <person name="Otillar R."/>
            <person name="Spatafora J.W."/>
            <person name="Yadav J.S."/>
            <person name="Aerts A."/>
            <person name="Benoit I."/>
            <person name="Boyd A."/>
            <person name="Carlson A."/>
            <person name="Copeland A."/>
            <person name="Coutinho P.M."/>
            <person name="de Vries R.P."/>
            <person name="Ferreira P."/>
            <person name="Findley K."/>
            <person name="Foster B."/>
            <person name="Gaskell J."/>
            <person name="Glotzer D."/>
            <person name="Gorecki P."/>
            <person name="Heitman J."/>
            <person name="Hesse C."/>
            <person name="Hori C."/>
            <person name="Igarashi K."/>
            <person name="Jurgens J.A."/>
            <person name="Kallen N."/>
            <person name="Kersten P."/>
            <person name="Kohler A."/>
            <person name="Kuees U."/>
            <person name="Kumar T.K.A."/>
            <person name="Kuo A."/>
            <person name="LaButti K."/>
            <person name="Larrondo L.F."/>
            <person name="Lindquist E."/>
            <person name="Ling A."/>
            <person name="Lombard V."/>
            <person name="Lucas S."/>
            <person name="Lundell T."/>
            <person name="Martin R."/>
            <person name="McLaughlin D.J."/>
            <person name="Morgenstern I."/>
            <person name="Morin E."/>
            <person name="Murat C."/>
            <person name="Nagy L.G."/>
            <person name="Nolan M."/>
            <person name="Ohm R.A."/>
            <person name="Patyshakuliyeva A."/>
            <person name="Rokas A."/>
            <person name="Ruiz-Duenas F.J."/>
            <person name="Sabat G."/>
            <person name="Salamov A."/>
            <person name="Samejima M."/>
            <person name="Schmutz J."/>
            <person name="Slot J.C."/>
            <person name="St John F."/>
            <person name="Stenlid J."/>
            <person name="Sun H."/>
            <person name="Sun S."/>
            <person name="Syed K."/>
            <person name="Tsang A."/>
            <person name="Wiebenga A."/>
            <person name="Young D."/>
            <person name="Pisabarro A."/>
            <person name="Eastwood D.C."/>
            <person name="Martin F."/>
            <person name="Cullen D."/>
            <person name="Grigoriev I.V."/>
            <person name="Hibbett D.S."/>
        </authorList>
    </citation>
    <scope>NUCLEOTIDE SEQUENCE</scope>
    <source>
        <strain evidence="2">FP-58527</strain>
    </source>
</reference>
<keyword evidence="2" id="KW-1185">Reference proteome</keyword>
<gene>
    <name evidence="1" type="ORF">FOMPIDRAFT_95539</name>
</gene>
<dbReference type="InterPro" id="IPR032675">
    <property type="entry name" value="LRR_dom_sf"/>
</dbReference>
<dbReference type="Pfam" id="PF07723">
    <property type="entry name" value="LRR_2"/>
    <property type="match status" value="1"/>
</dbReference>
<dbReference type="InParanoid" id="S8FTF3"/>
<evidence type="ECO:0000313" key="1">
    <source>
        <dbReference type="EMBL" id="EPT04496.1"/>
    </source>
</evidence>
<dbReference type="AlphaFoldDB" id="S8FTF3"/>
<dbReference type="InterPro" id="IPR013101">
    <property type="entry name" value="LRR_PRU1-like"/>
</dbReference>
<protein>
    <recommendedName>
        <fullName evidence="3">F-box domain-containing protein</fullName>
    </recommendedName>
</protein>
<dbReference type="SUPFAM" id="SSF52047">
    <property type="entry name" value="RNI-like"/>
    <property type="match status" value="1"/>
</dbReference>
<dbReference type="CDD" id="cd09917">
    <property type="entry name" value="F-box_SF"/>
    <property type="match status" value="1"/>
</dbReference>
<dbReference type="SUPFAM" id="SSF81383">
    <property type="entry name" value="F-box domain"/>
    <property type="match status" value="1"/>
</dbReference>
<dbReference type="Proteomes" id="UP000015241">
    <property type="component" value="Unassembled WGS sequence"/>
</dbReference>
<evidence type="ECO:0008006" key="3">
    <source>
        <dbReference type="Google" id="ProtNLM"/>
    </source>
</evidence>
<dbReference type="InterPro" id="IPR036047">
    <property type="entry name" value="F-box-like_dom_sf"/>
</dbReference>
<dbReference type="Gene3D" id="3.80.10.10">
    <property type="entry name" value="Ribonuclease Inhibitor"/>
    <property type="match status" value="1"/>
</dbReference>
<evidence type="ECO:0000313" key="2">
    <source>
        <dbReference type="Proteomes" id="UP000015241"/>
    </source>
</evidence>
<accession>S8FTF3</accession>
<dbReference type="OrthoDB" id="2766966at2759"/>
<proteinExistence type="predicted"/>
<dbReference type="eggNOG" id="ENOG502R0NM">
    <property type="taxonomic scope" value="Eukaryota"/>
</dbReference>